<evidence type="ECO:0000259" key="3">
    <source>
        <dbReference type="Pfam" id="PF02979"/>
    </source>
</evidence>
<evidence type="ECO:0000313" key="5">
    <source>
        <dbReference type="Proteomes" id="UP000320523"/>
    </source>
</evidence>
<evidence type="ECO:0000256" key="1">
    <source>
        <dbReference type="ARBA" id="ARBA00022723"/>
    </source>
</evidence>
<reference evidence="4 5" key="1">
    <citation type="submission" date="2019-01" db="EMBL/GenBank/DDBJ databases">
        <title>Coherence of Microcystis species and biogeography revealed through population genomics.</title>
        <authorList>
            <person name="Perez-Carrascal O.M."/>
            <person name="Terrat Y."/>
            <person name="Giani A."/>
            <person name="Fortin N."/>
            <person name="Tromas N."/>
            <person name="Shapiro B.J."/>
        </authorList>
    </citation>
    <scope>NUCLEOTIDE SEQUENCE [LARGE SCALE GENOMIC DNA]</scope>
    <source>
        <strain evidence="4">Mw_QC_S_20081001_S30D</strain>
    </source>
</reference>
<protein>
    <recommendedName>
        <fullName evidence="3">Nitrile hydratase alpha/Thiocyanate hydrolase gamma domain-containing protein</fullName>
    </recommendedName>
</protein>
<feature type="domain" description="Nitrile hydratase alpha/Thiocyanate hydrolase gamma" evidence="3">
    <location>
        <begin position="217"/>
        <end position="328"/>
    </location>
</feature>
<keyword evidence="1" id="KW-0479">Metal-binding</keyword>
<dbReference type="InterPro" id="IPR004232">
    <property type="entry name" value="CN_Hdrtase_a/SCN_Hdrlase_g"/>
</dbReference>
<dbReference type="EMBL" id="SFAT01000087">
    <property type="protein sequence ID" value="TRU97892.1"/>
    <property type="molecule type" value="Genomic_DNA"/>
</dbReference>
<dbReference type="SUPFAM" id="SSF56209">
    <property type="entry name" value="Nitrile hydratase alpha chain"/>
    <property type="match status" value="1"/>
</dbReference>
<evidence type="ECO:0000313" key="4">
    <source>
        <dbReference type="EMBL" id="TRU97892.1"/>
    </source>
</evidence>
<sequence>MEPKDPNQNANASQASAQEKTNKSRRNFLRNAGLASLSAGATTIVGKETIGDPVSGKSPVHEGVTPDDSRAIHGGAPVSDIPLKSTNGKLEPVLPPIKERVLALKQLLIEKKLIQEQAIQGFVDYYEKFVGPHLGAAVVAHAWTNPDWKAQLLAPPPEKPFQAALLIRDFLFNTVNPDTGKPYLLPQLTFGLTIGPEGEFIRIVANGEQTHHGKTLFVHNLVTCTVCSCYPQALLGTQPMWYKSQQYRARSISDPFGILAEFAEDANRGTAERQAQFQAYANKLDELRVWESNSEVRFFVIPEMPKQWIGLTENELRKRVTRNAMLGAEILYV</sequence>
<feature type="domain" description="Nitrile hydratase alpha/Thiocyanate hydrolase gamma" evidence="3">
    <location>
        <begin position="98"/>
        <end position="154"/>
    </location>
</feature>
<dbReference type="InterPro" id="IPR036648">
    <property type="entry name" value="CN_Hdrase_a/SCN_Hdrase_g_sf"/>
</dbReference>
<dbReference type="Pfam" id="PF02979">
    <property type="entry name" value="NHase_alpha"/>
    <property type="match status" value="2"/>
</dbReference>
<dbReference type="GO" id="GO:0003824">
    <property type="term" value="F:catalytic activity"/>
    <property type="evidence" value="ECO:0007669"/>
    <property type="project" value="InterPro"/>
</dbReference>
<dbReference type="Gene3D" id="3.90.330.10">
    <property type="entry name" value="Nitrile hydratase alpha /Thiocyanate hydrolase gamma"/>
    <property type="match status" value="1"/>
</dbReference>
<feature type="compositionally biased region" description="Low complexity" evidence="2">
    <location>
        <begin position="7"/>
        <end position="18"/>
    </location>
</feature>
<dbReference type="Proteomes" id="UP000320523">
    <property type="component" value="Unassembled WGS sequence"/>
</dbReference>
<feature type="region of interest" description="Disordered" evidence="2">
    <location>
        <begin position="48"/>
        <end position="80"/>
    </location>
</feature>
<comment type="caution">
    <text evidence="4">The sequence shown here is derived from an EMBL/GenBank/DDBJ whole genome shotgun (WGS) entry which is preliminary data.</text>
</comment>
<gene>
    <name evidence="4" type="ORF">EWV75_08320</name>
</gene>
<dbReference type="GO" id="GO:0046914">
    <property type="term" value="F:transition metal ion binding"/>
    <property type="evidence" value="ECO:0007669"/>
    <property type="project" value="InterPro"/>
</dbReference>
<name>A0A552JQ75_9CHRO</name>
<dbReference type="AlphaFoldDB" id="A0A552JQ75"/>
<accession>A0A552JQ75</accession>
<feature type="region of interest" description="Disordered" evidence="2">
    <location>
        <begin position="1"/>
        <end position="30"/>
    </location>
</feature>
<proteinExistence type="predicted"/>
<organism evidence="4 5">
    <name type="scientific">Microcystis wesenbergii Mw_QC_S_20081001_S30D</name>
    <dbReference type="NCBI Taxonomy" id="2486245"/>
    <lineage>
        <taxon>Bacteria</taxon>
        <taxon>Bacillati</taxon>
        <taxon>Cyanobacteriota</taxon>
        <taxon>Cyanophyceae</taxon>
        <taxon>Oscillatoriophycideae</taxon>
        <taxon>Chroococcales</taxon>
        <taxon>Microcystaceae</taxon>
        <taxon>Microcystis</taxon>
    </lineage>
</organism>
<evidence type="ECO:0000256" key="2">
    <source>
        <dbReference type="SAM" id="MobiDB-lite"/>
    </source>
</evidence>